<reference evidence="1 2" key="1">
    <citation type="journal article" date="2010" name="Nat. Biotechnol.">
        <title>Genome sequence of the model mushroom Schizophyllum commune.</title>
        <authorList>
            <person name="Ohm R.A."/>
            <person name="de Jong J.F."/>
            <person name="Lugones L.G."/>
            <person name="Aerts A."/>
            <person name="Kothe E."/>
            <person name="Stajich J.E."/>
            <person name="de Vries R.P."/>
            <person name="Record E."/>
            <person name="Levasseur A."/>
            <person name="Baker S.E."/>
            <person name="Bartholomew K.A."/>
            <person name="Coutinho P.M."/>
            <person name="Erdmann S."/>
            <person name="Fowler T.J."/>
            <person name="Gathman A.C."/>
            <person name="Lombard V."/>
            <person name="Henrissat B."/>
            <person name="Knabe N."/>
            <person name="Kuees U."/>
            <person name="Lilly W.W."/>
            <person name="Lindquist E."/>
            <person name="Lucas S."/>
            <person name="Magnuson J.K."/>
            <person name="Piumi F."/>
            <person name="Raudaskoski M."/>
            <person name="Salamov A."/>
            <person name="Schmutz J."/>
            <person name="Schwarze F.W.M.R."/>
            <person name="vanKuyk P.A."/>
            <person name="Horton J.S."/>
            <person name="Grigoriev I.V."/>
            <person name="Woesten H.A.B."/>
        </authorList>
    </citation>
    <scope>NUCLEOTIDE SEQUENCE [LARGE SCALE GENOMIC DNA]</scope>
    <source>
        <strain evidence="2">H4-8 / FGSC 9210</strain>
    </source>
</reference>
<dbReference type="KEGG" id="scm:SCHCO_02686368"/>
<dbReference type="HOGENOM" id="CLU_044126_2_0_1"/>
<keyword evidence="2" id="KW-1185">Reference proteome</keyword>
<evidence type="ECO:0000313" key="2">
    <source>
        <dbReference type="Proteomes" id="UP000007431"/>
    </source>
</evidence>
<dbReference type="eggNOG" id="ENOG502S952">
    <property type="taxonomic scope" value="Eukaryota"/>
</dbReference>
<dbReference type="OMA" id="RVKQRQP"/>
<name>D8Q3E8_SCHCM</name>
<proteinExistence type="predicted"/>
<dbReference type="AlphaFoldDB" id="D8Q3E8"/>
<evidence type="ECO:0000313" key="1">
    <source>
        <dbReference type="EMBL" id="EFI97676.1"/>
    </source>
</evidence>
<dbReference type="InterPro" id="IPR036047">
    <property type="entry name" value="F-box-like_dom_sf"/>
</dbReference>
<dbReference type="SUPFAM" id="SSF81383">
    <property type="entry name" value="F-box domain"/>
    <property type="match status" value="1"/>
</dbReference>
<dbReference type="Proteomes" id="UP000007431">
    <property type="component" value="Unassembled WGS sequence"/>
</dbReference>
<feature type="non-terminal residue" evidence="1">
    <location>
        <position position="334"/>
    </location>
</feature>
<dbReference type="GeneID" id="9590524"/>
<evidence type="ECO:0008006" key="3">
    <source>
        <dbReference type="Google" id="ProtNLM"/>
    </source>
</evidence>
<organism evidence="2">
    <name type="scientific">Schizophyllum commune (strain H4-8 / FGSC 9210)</name>
    <name type="common">Split gill fungus</name>
    <dbReference type="NCBI Taxonomy" id="578458"/>
    <lineage>
        <taxon>Eukaryota</taxon>
        <taxon>Fungi</taxon>
        <taxon>Dikarya</taxon>
        <taxon>Basidiomycota</taxon>
        <taxon>Agaricomycotina</taxon>
        <taxon>Agaricomycetes</taxon>
        <taxon>Agaricomycetidae</taxon>
        <taxon>Agaricales</taxon>
        <taxon>Schizophyllaceae</taxon>
        <taxon>Schizophyllum</taxon>
    </lineage>
</organism>
<dbReference type="VEuPathDB" id="FungiDB:SCHCODRAFT_02686368"/>
<gene>
    <name evidence="1" type="ORF">SCHCODRAFT_107798</name>
</gene>
<dbReference type="OrthoDB" id="2588098at2759"/>
<protein>
    <recommendedName>
        <fullName evidence="3">F-box domain-containing protein</fullName>
    </recommendedName>
</protein>
<sequence length="334" mass="38570">MGQDWLLLDLDARTKYKMDQLGDEFFHIGRDVFRMLWVPPPVPPFELKLRQDLGINTQIRDDRSLMLLPNELLDLIFVWLAEDWCDLVCFAATCSSLWYIGITHIHSHFLRLQIESTSRGHRLICLGDKTEANDLPRHLHLTDDEKKQIESDGLYTTAHRKFACNSSFSGRGAGLRSSLIAAMNFRMNWDMGILNDVLERLLPPDARLPANDNDLVLLNLSKHEFVRGSALMSRNAILLQHYKVDGYCELPCLGNALLALICWSSDPYTGIRYYKPLHRGAWAGDRFSIVPEEAHERERRDGSGRRWVDISHKVSLELREIWIAQRVLVPRRAR</sequence>
<dbReference type="InParanoid" id="D8Q3E8"/>
<dbReference type="RefSeq" id="XP_003032579.1">
    <property type="nucleotide sequence ID" value="XM_003032533.1"/>
</dbReference>
<accession>D8Q3E8</accession>
<dbReference type="EMBL" id="GL377305">
    <property type="protein sequence ID" value="EFI97676.1"/>
    <property type="molecule type" value="Genomic_DNA"/>
</dbReference>